<protein>
    <recommendedName>
        <fullName evidence="2">SWIM-type domain-containing protein</fullName>
    </recommendedName>
</protein>
<dbReference type="PROSITE" id="PS50966">
    <property type="entry name" value="ZF_SWIM"/>
    <property type="match status" value="1"/>
</dbReference>
<feature type="domain" description="SWIM-type" evidence="2">
    <location>
        <begin position="28"/>
        <end position="81"/>
    </location>
</feature>
<keyword evidence="1" id="KW-0479">Metal-binding</keyword>
<keyword evidence="1" id="KW-0863">Zinc-finger</keyword>
<dbReference type="InterPro" id="IPR007527">
    <property type="entry name" value="Znf_SWIM"/>
</dbReference>
<gene>
    <name evidence="3" type="ORF">K470DRAFT_259931</name>
</gene>
<sequence>MFLPQTHPGRTAFAKITRYRDLVGGETFLVEAEDPAGLEQLLCICRSWASRSKPFSGESPLPLRMYRNPCKHKALVVQLRSATPMSY</sequence>
<organism evidence="3 4">
    <name type="scientific">Piedraia hortae CBS 480.64</name>
    <dbReference type="NCBI Taxonomy" id="1314780"/>
    <lineage>
        <taxon>Eukaryota</taxon>
        <taxon>Fungi</taxon>
        <taxon>Dikarya</taxon>
        <taxon>Ascomycota</taxon>
        <taxon>Pezizomycotina</taxon>
        <taxon>Dothideomycetes</taxon>
        <taxon>Dothideomycetidae</taxon>
        <taxon>Capnodiales</taxon>
        <taxon>Piedraiaceae</taxon>
        <taxon>Piedraia</taxon>
    </lineage>
</organism>
<dbReference type="EMBL" id="MU006012">
    <property type="protein sequence ID" value="KAF2858343.1"/>
    <property type="molecule type" value="Genomic_DNA"/>
</dbReference>
<keyword evidence="1" id="KW-0862">Zinc</keyword>
<reference evidence="3" key="1">
    <citation type="journal article" date="2020" name="Stud. Mycol.">
        <title>101 Dothideomycetes genomes: a test case for predicting lifestyles and emergence of pathogens.</title>
        <authorList>
            <person name="Haridas S."/>
            <person name="Albert R."/>
            <person name="Binder M."/>
            <person name="Bloem J."/>
            <person name="Labutti K."/>
            <person name="Salamov A."/>
            <person name="Andreopoulos B."/>
            <person name="Baker S."/>
            <person name="Barry K."/>
            <person name="Bills G."/>
            <person name="Bluhm B."/>
            <person name="Cannon C."/>
            <person name="Castanera R."/>
            <person name="Culley D."/>
            <person name="Daum C."/>
            <person name="Ezra D."/>
            <person name="Gonzalez J."/>
            <person name="Henrissat B."/>
            <person name="Kuo A."/>
            <person name="Liang C."/>
            <person name="Lipzen A."/>
            <person name="Lutzoni F."/>
            <person name="Magnuson J."/>
            <person name="Mondo S."/>
            <person name="Nolan M."/>
            <person name="Ohm R."/>
            <person name="Pangilinan J."/>
            <person name="Park H.-J."/>
            <person name="Ramirez L."/>
            <person name="Alfaro M."/>
            <person name="Sun H."/>
            <person name="Tritt A."/>
            <person name="Yoshinaga Y."/>
            <person name="Zwiers L.-H."/>
            <person name="Turgeon B."/>
            <person name="Goodwin S."/>
            <person name="Spatafora J."/>
            <person name="Crous P."/>
            <person name="Grigoriev I."/>
        </authorList>
    </citation>
    <scope>NUCLEOTIDE SEQUENCE</scope>
    <source>
        <strain evidence="3">CBS 480.64</strain>
    </source>
</reference>
<proteinExistence type="predicted"/>
<evidence type="ECO:0000256" key="1">
    <source>
        <dbReference type="PROSITE-ProRule" id="PRU00325"/>
    </source>
</evidence>
<name>A0A6A7BT80_9PEZI</name>
<evidence type="ECO:0000313" key="4">
    <source>
        <dbReference type="Proteomes" id="UP000799421"/>
    </source>
</evidence>
<evidence type="ECO:0000259" key="2">
    <source>
        <dbReference type="PROSITE" id="PS50966"/>
    </source>
</evidence>
<dbReference type="AlphaFoldDB" id="A0A6A7BT80"/>
<keyword evidence="4" id="KW-1185">Reference proteome</keyword>
<dbReference type="GO" id="GO:0008270">
    <property type="term" value="F:zinc ion binding"/>
    <property type="evidence" value="ECO:0007669"/>
    <property type="project" value="UniProtKB-KW"/>
</dbReference>
<evidence type="ECO:0000313" key="3">
    <source>
        <dbReference type="EMBL" id="KAF2858343.1"/>
    </source>
</evidence>
<dbReference type="Proteomes" id="UP000799421">
    <property type="component" value="Unassembled WGS sequence"/>
</dbReference>
<accession>A0A6A7BT80</accession>